<proteinExistence type="predicted"/>
<dbReference type="RefSeq" id="WP_093835349.1">
    <property type="nucleotide sequence ID" value="NZ_FOLQ01000056.1"/>
</dbReference>
<gene>
    <name evidence="1" type="ORF">SAMN05216167_1569</name>
</gene>
<evidence type="ECO:0000313" key="1">
    <source>
        <dbReference type="EMBL" id="SFF36937.1"/>
    </source>
</evidence>
<keyword evidence="2" id="KW-1185">Reference proteome</keyword>
<evidence type="ECO:0000313" key="2">
    <source>
        <dbReference type="Proteomes" id="UP000198598"/>
    </source>
</evidence>
<dbReference type="EMBL" id="FOLQ01000056">
    <property type="protein sequence ID" value="SFF36937.1"/>
    <property type="molecule type" value="Genomic_DNA"/>
</dbReference>
<dbReference type="PROSITE" id="PS51257">
    <property type="entry name" value="PROKAR_LIPOPROTEIN"/>
    <property type="match status" value="1"/>
</dbReference>
<reference evidence="1 2" key="1">
    <citation type="submission" date="2016-10" db="EMBL/GenBank/DDBJ databases">
        <authorList>
            <person name="de Groot N.N."/>
        </authorList>
    </citation>
    <scope>NUCLEOTIDE SEQUENCE [LARGE SCALE GENOMIC DNA]</scope>
    <source>
        <strain evidence="1 2">DSM 26130</strain>
    </source>
</reference>
<dbReference type="Proteomes" id="UP000198598">
    <property type="component" value="Unassembled WGS sequence"/>
</dbReference>
<dbReference type="AlphaFoldDB" id="A0A1I2I764"/>
<protein>
    <submittedName>
        <fullName evidence="1">Uncharacterized protein</fullName>
    </submittedName>
</protein>
<dbReference type="OrthoDB" id="9878109at2"/>
<name>A0A1I2I764_9BACT</name>
<accession>A0A1I2I764</accession>
<sequence>MRNLLLCASLFLIGSASCKHSDVEPAQSIEGTYQAKFYDQSTSSGNAIPYPINGQELTLQIKYVSADTVSVQITPSSTANALPNGVYSPTQTLSYPKAYIESPTNTATYIYLTGKPGSPISTTNTQIWIYKDKQSADYFFTPQQTPTIAKSIRFEKNDV</sequence>
<organism evidence="1 2">
    <name type="scientific">Spirosoma endophyticum</name>
    <dbReference type="NCBI Taxonomy" id="662367"/>
    <lineage>
        <taxon>Bacteria</taxon>
        <taxon>Pseudomonadati</taxon>
        <taxon>Bacteroidota</taxon>
        <taxon>Cytophagia</taxon>
        <taxon>Cytophagales</taxon>
        <taxon>Cytophagaceae</taxon>
        <taxon>Spirosoma</taxon>
    </lineage>
</organism>